<keyword evidence="12" id="KW-1185">Reference proteome</keyword>
<feature type="domain" description="DOG1" evidence="10">
    <location>
        <begin position="207"/>
        <end position="422"/>
    </location>
</feature>
<evidence type="ECO:0000313" key="11">
    <source>
        <dbReference type="EMBL" id="GBG72000.1"/>
    </source>
</evidence>
<evidence type="ECO:0000259" key="9">
    <source>
        <dbReference type="PROSITE" id="PS50217"/>
    </source>
</evidence>
<evidence type="ECO:0000256" key="3">
    <source>
        <dbReference type="ARBA" id="ARBA00023015"/>
    </source>
</evidence>
<feature type="coiled-coil region" evidence="7">
    <location>
        <begin position="147"/>
        <end position="174"/>
    </location>
</feature>
<dbReference type="PROSITE" id="PS51806">
    <property type="entry name" value="DOG1"/>
    <property type="match status" value="1"/>
</dbReference>
<feature type="compositionally biased region" description="Polar residues" evidence="8">
    <location>
        <begin position="102"/>
        <end position="112"/>
    </location>
</feature>
<evidence type="ECO:0000256" key="2">
    <source>
        <dbReference type="ARBA" id="ARBA00007163"/>
    </source>
</evidence>
<keyword evidence="3" id="KW-0805">Transcription regulation</keyword>
<dbReference type="PANTHER" id="PTHR45693:SF1">
    <property type="entry name" value="TRANSCRIPTION FACTOR PERIANTHIA"/>
    <property type="match status" value="1"/>
</dbReference>
<evidence type="ECO:0000256" key="8">
    <source>
        <dbReference type="SAM" id="MobiDB-lite"/>
    </source>
</evidence>
<dbReference type="GO" id="GO:0043565">
    <property type="term" value="F:sequence-specific DNA binding"/>
    <property type="evidence" value="ECO:0007669"/>
    <property type="project" value="InterPro"/>
</dbReference>
<gene>
    <name evidence="11" type="ORF">CBR_g10936</name>
</gene>
<dbReference type="Gramene" id="GBG72000">
    <property type="protein sequence ID" value="GBG72000"/>
    <property type="gene ID" value="CBR_g10936"/>
</dbReference>
<dbReference type="InterPro" id="IPR046347">
    <property type="entry name" value="bZIP_sf"/>
</dbReference>
<comment type="similarity">
    <text evidence="2">Belongs to the bZIP family.</text>
</comment>
<dbReference type="OrthoDB" id="2015618at2759"/>
<dbReference type="GO" id="GO:0006351">
    <property type="term" value="P:DNA-templated transcription"/>
    <property type="evidence" value="ECO:0007669"/>
    <property type="project" value="InterPro"/>
</dbReference>
<evidence type="ECO:0000256" key="6">
    <source>
        <dbReference type="ARBA" id="ARBA00023242"/>
    </source>
</evidence>
<dbReference type="CDD" id="cd14708">
    <property type="entry name" value="bZIP_HBP1b-like"/>
    <property type="match status" value="1"/>
</dbReference>
<accession>A0A388KPK6</accession>
<name>A0A388KPK6_CHABU</name>
<evidence type="ECO:0008006" key="13">
    <source>
        <dbReference type="Google" id="ProtNLM"/>
    </source>
</evidence>
<evidence type="ECO:0000256" key="4">
    <source>
        <dbReference type="ARBA" id="ARBA00023125"/>
    </source>
</evidence>
<evidence type="ECO:0000256" key="7">
    <source>
        <dbReference type="SAM" id="Coils"/>
    </source>
</evidence>
<dbReference type="Gene3D" id="1.20.5.170">
    <property type="match status" value="1"/>
</dbReference>
<keyword evidence="7" id="KW-0175">Coiled coil</keyword>
<feature type="domain" description="BZIP" evidence="9">
    <location>
        <begin position="126"/>
        <end position="170"/>
    </location>
</feature>
<dbReference type="InterPro" id="IPR004827">
    <property type="entry name" value="bZIP"/>
</dbReference>
<dbReference type="SUPFAM" id="SSF57959">
    <property type="entry name" value="Leucine zipper domain"/>
    <property type="match status" value="1"/>
</dbReference>
<dbReference type="PROSITE" id="PS50217">
    <property type="entry name" value="BZIP"/>
    <property type="match status" value="1"/>
</dbReference>
<evidence type="ECO:0000256" key="1">
    <source>
        <dbReference type="ARBA" id="ARBA00004123"/>
    </source>
</evidence>
<evidence type="ECO:0000259" key="10">
    <source>
        <dbReference type="PROSITE" id="PS51806"/>
    </source>
</evidence>
<feature type="region of interest" description="Disordered" evidence="8">
    <location>
        <begin position="61"/>
        <end position="126"/>
    </location>
</feature>
<dbReference type="Proteomes" id="UP000265515">
    <property type="component" value="Unassembled WGS sequence"/>
</dbReference>
<dbReference type="AlphaFoldDB" id="A0A388KPK6"/>
<comment type="subcellular location">
    <subcellularLocation>
        <location evidence="1">Nucleus</location>
    </subcellularLocation>
</comment>
<dbReference type="PANTHER" id="PTHR45693">
    <property type="entry name" value="TRANSCRIPTION FACTOR TGA9"/>
    <property type="match status" value="1"/>
</dbReference>
<dbReference type="EMBL" id="BFEA01000156">
    <property type="protein sequence ID" value="GBG72000.1"/>
    <property type="molecule type" value="Genomic_DNA"/>
</dbReference>
<comment type="caution">
    <text evidence="11">The sequence shown here is derived from an EMBL/GenBank/DDBJ whole genome shotgun (WGS) entry which is preliminary data.</text>
</comment>
<dbReference type="GO" id="GO:0003700">
    <property type="term" value="F:DNA-binding transcription factor activity"/>
    <property type="evidence" value="ECO:0007669"/>
    <property type="project" value="InterPro"/>
</dbReference>
<dbReference type="PROSITE" id="PS00036">
    <property type="entry name" value="BZIP_BASIC"/>
    <property type="match status" value="1"/>
</dbReference>
<evidence type="ECO:0000313" key="12">
    <source>
        <dbReference type="Proteomes" id="UP000265515"/>
    </source>
</evidence>
<evidence type="ECO:0000256" key="5">
    <source>
        <dbReference type="ARBA" id="ARBA00023163"/>
    </source>
</evidence>
<dbReference type="Pfam" id="PF14144">
    <property type="entry name" value="DOG1"/>
    <property type="match status" value="1"/>
</dbReference>
<keyword evidence="4" id="KW-0238">DNA-binding</keyword>
<dbReference type="GO" id="GO:0005634">
    <property type="term" value="C:nucleus"/>
    <property type="evidence" value="ECO:0007669"/>
    <property type="project" value="UniProtKB-SubCell"/>
</dbReference>
<organism evidence="11 12">
    <name type="scientific">Chara braunii</name>
    <name type="common">Braun's stonewort</name>
    <dbReference type="NCBI Taxonomy" id="69332"/>
    <lineage>
        <taxon>Eukaryota</taxon>
        <taxon>Viridiplantae</taxon>
        <taxon>Streptophyta</taxon>
        <taxon>Charophyceae</taxon>
        <taxon>Charales</taxon>
        <taxon>Characeae</taxon>
        <taxon>Chara</taxon>
    </lineage>
</organism>
<dbReference type="FunFam" id="1.20.5.170:FF:000019">
    <property type="entry name" value="BZIP family transcription factor"/>
    <property type="match status" value="1"/>
</dbReference>
<keyword evidence="6" id="KW-0539">Nucleus</keyword>
<sequence length="425" mass="46526">MASSSPGLGVGSLVSQVAAADIWSSKSLSTDFANSFAPDASRDNVGDYDLAELDHPLHFALDDDPELGQEDGVATSASPCGKDRLTLVPSFDTSEEAIEPRSPQSDSANTNGAVLPPSSRDRGEDNSKALRRLAQNREAARKSRLRKKAYVQQLESSRIRLQQLEAELQRARQQGVFPGVVPPTTHVPSVPSSLTNGLASNTLNPGAAAFDVEYARWQEEMHRHLCDLRAALQSRLADNDLRMLVDACIGHYDELFRLKSQAAKADVFHLVSGMWKTPAERCFMWMGGFRPSELLKILLPQIEPLSEQQLLNIYNLQHSSQQAEDTLSTAMGSLQQSLAETLTAGPLSASSSNVANYMGQMAMAMGKLGTLETFVCQADNLRQQTLQQMHRILTTRQSAKGLLAMGDYFARLRALSSLWGARPRE</sequence>
<dbReference type="Pfam" id="PF00170">
    <property type="entry name" value="bZIP_1"/>
    <property type="match status" value="1"/>
</dbReference>
<dbReference type="SMART" id="SM00338">
    <property type="entry name" value="BRLZ"/>
    <property type="match status" value="1"/>
</dbReference>
<keyword evidence="5" id="KW-0804">Transcription</keyword>
<protein>
    <recommendedName>
        <fullName evidence="13">BZIP transcription factor</fullName>
    </recommendedName>
</protein>
<reference evidence="11 12" key="1">
    <citation type="journal article" date="2018" name="Cell">
        <title>The Chara Genome: Secondary Complexity and Implications for Plant Terrestrialization.</title>
        <authorList>
            <person name="Nishiyama T."/>
            <person name="Sakayama H."/>
            <person name="Vries J.D."/>
            <person name="Buschmann H."/>
            <person name="Saint-Marcoux D."/>
            <person name="Ullrich K.K."/>
            <person name="Haas F.B."/>
            <person name="Vanderstraeten L."/>
            <person name="Becker D."/>
            <person name="Lang D."/>
            <person name="Vosolsobe S."/>
            <person name="Rombauts S."/>
            <person name="Wilhelmsson P.K.I."/>
            <person name="Janitza P."/>
            <person name="Kern R."/>
            <person name="Heyl A."/>
            <person name="Rumpler F."/>
            <person name="Villalobos L.I.A.C."/>
            <person name="Clay J.M."/>
            <person name="Skokan R."/>
            <person name="Toyoda A."/>
            <person name="Suzuki Y."/>
            <person name="Kagoshima H."/>
            <person name="Schijlen E."/>
            <person name="Tajeshwar N."/>
            <person name="Catarino B."/>
            <person name="Hetherington A.J."/>
            <person name="Saltykova A."/>
            <person name="Bonnot C."/>
            <person name="Breuninger H."/>
            <person name="Symeonidi A."/>
            <person name="Radhakrishnan G.V."/>
            <person name="Van Nieuwerburgh F."/>
            <person name="Deforce D."/>
            <person name="Chang C."/>
            <person name="Karol K.G."/>
            <person name="Hedrich R."/>
            <person name="Ulvskov P."/>
            <person name="Glockner G."/>
            <person name="Delwiche C.F."/>
            <person name="Petrasek J."/>
            <person name="Van de Peer Y."/>
            <person name="Friml J."/>
            <person name="Beilby M."/>
            <person name="Dolan L."/>
            <person name="Kohara Y."/>
            <person name="Sugano S."/>
            <person name="Fujiyama A."/>
            <person name="Delaux P.-M."/>
            <person name="Quint M."/>
            <person name="TheiBen G."/>
            <person name="Hagemann M."/>
            <person name="Harholt J."/>
            <person name="Dunand C."/>
            <person name="Zachgo S."/>
            <person name="Langdale J."/>
            <person name="Maumus F."/>
            <person name="Straeten D.V.D."/>
            <person name="Gould S.B."/>
            <person name="Rensing S.A."/>
        </authorList>
    </citation>
    <scope>NUCLEOTIDE SEQUENCE [LARGE SCALE GENOMIC DNA]</scope>
    <source>
        <strain evidence="11 12">S276</strain>
    </source>
</reference>
<proteinExistence type="inferred from homology"/>
<dbReference type="InterPro" id="IPR025422">
    <property type="entry name" value="TGA_domain"/>
</dbReference>